<sequence>MTSQPFHIGEIVSWNSEAGYVTGRIRALHISPFLVNGYQHHATAENPQYEIESLKTGHIAYHKGEALSRVND</sequence>
<dbReference type="Proteomes" id="UP000075462">
    <property type="component" value="Unassembled WGS sequence"/>
</dbReference>
<dbReference type="Pfam" id="PF11160">
    <property type="entry name" value="Hva1_TUDOR"/>
    <property type="match status" value="1"/>
</dbReference>
<dbReference type="EMBL" id="LIAA01000079">
    <property type="protein sequence ID" value="KXV75837.1"/>
    <property type="molecule type" value="Genomic_DNA"/>
</dbReference>
<dbReference type="RefSeq" id="WP_034931878.1">
    <property type="nucleotide sequence ID" value="NZ_LIAA01000079.1"/>
</dbReference>
<gene>
    <name evidence="2" type="ORF">AD954_14110</name>
</gene>
<proteinExistence type="predicted"/>
<dbReference type="OrthoDB" id="71751at2"/>
<evidence type="ECO:0000313" key="2">
    <source>
        <dbReference type="EMBL" id="KXV75837.1"/>
    </source>
</evidence>
<protein>
    <recommendedName>
        <fullName evidence="1">Hypervirulence associated protein TUDOR domain-containing protein</fullName>
    </recommendedName>
</protein>
<comment type="caution">
    <text evidence="2">The sequence shown here is derived from an EMBL/GenBank/DDBJ whole genome shotgun (WGS) entry which is preliminary data.</text>
</comment>
<dbReference type="AlphaFoldDB" id="A0A149V6K5"/>
<accession>A0A149V6K5</accession>
<dbReference type="PATRIC" id="fig|178900.7.peg.2927"/>
<dbReference type="InterPro" id="IPR021331">
    <property type="entry name" value="Hva1_TUDOR"/>
</dbReference>
<organism evidence="2 3">
    <name type="scientific">Acetobacter cerevisiae</name>
    <dbReference type="NCBI Taxonomy" id="178900"/>
    <lineage>
        <taxon>Bacteria</taxon>
        <taxon>Pseudomonadati</taxon>
        <taxon>Pseudomonadota</taxon>
        <taxon>Alphaproteobacteria</taxon>
        <taxon>Acetobacterales</taxon>
        <taxon>Acetobacteraceae</taxon>
        <taxon>Acetobacter</taxon>
    </lineage>
</organism>
<feature type="domain" description="Hypervirulence associated protein TUDOR" evidence="1">
    <location>
        <begin position="9"/>
        <end position="67"/>
    </location>
</feature>
<evidence type="ECO:0000313" key="3">
    <source>
        <dbReference type="Proteomes" id="UP000075462"/>
    </source>
</evidence>
<name>A0A149V6K5_9PROT</name>
<reference evidence="2 3" key="1">
    <citation type="submission" date="2015-06" db="EMBL/GenBank/DDBJ databases">
        <title>Improved classification and identification of acetic acid bacteria using matrix-assisted laser desorption/ionization time-of-flight mass spectrometry; Gluconobacter nephelii and Gluconobacter uchimurae are later heterotypic synonyms of Gluconobacter japonicus and Gluconobacter oxydans, respectively.</title>
        <authorList>
            <person name="Li L."/>
            <person name="Cleenwerck I."/>
            <person name="De Vuyst L."/>
            <person name="Vandamme P."/>
        </authorList>
    </citation>
    <scope>NUCLEOTIDE SEQUENCE [LARGE SCALE GENOMIC DNA]</scope>
    <source>
        <strain evidence="2 3">LMG 1545</strain>
    </source>
</reference>
<evidence type="ECO:0000259" key="1">
    <source>
        <dbReference type="Pfam" id="PF11160"/>
    </source>
</evidence>